<reference evidence="1" key="1">
    <citation type="journal article" date="2018" name="Genome Biol.">
        <title>SKESA: strategic k-mer extension for scrupulous assemblies.</title>
        <authorList>
            <person name="Souvorov A."/>
            <person name="Agarwala R."/>
            <person name="Lipman D.J."/>
        </authorList>
    </citation>
    <scope>NUCLEOTIDE SEQUENCE</scope>
    <source>
        <strain evidence="1">12-2222</strain>
    </source>
</reference>
<proteinExistence type="predicted"/>
<feature type="non-terminal residue" evidence="1">
    <location>
        <position position="1"/>
    </location>
</feature>
<accession>A0A735HSB0</accession>
<comment type="caution">
    <text evidence="1">The sequence shown here is derived from an EMBL/GenBank/DDBJ whole genome shotgun (WGS) entry which is preliminary data.</text>
</comment>
<dbReference type="AlphaFoldDB" id="A0A735HSB0"/>
<protein>
    <submittedName>
        <fullName evidence="1">T3SS regulator Mpc</fullName>
    </submittedName>
</protein>
<dbReference type="EMBL" id="DAASTD010000056">
    <property type="protein sequence ID" value="HAE6919037.1"/>
    <property type="molecule type" value="Genomic_DNA"/>
</dbReference>
<gene>
    <name evidence="1" type="ORF">G4L34_004256</name>
</gene>
<sequence>IAHIFVYEDRLCISYMIDSVDVYFMVNVFNNNVKIIEKVVRSKQ</sequence>
<reference evidence="1" key="2">
    <citation type="submission" date="2018-07" db="EMBL/GenBank/DDBJ databases">
        <authorList>
            <consortium name="NCBI Pathogen Detection Project"/>
        </authorList>
    </citation>
    <scope>NUCLEOTIDE SEQUENCE</scope>
    <source>
        <strain evidence="1">12-2222</strain>
    </source>
</reference>
<organism evidence="1">
    <name type="scientific">Salmonella enterica subsp. salamae serovar 47:b:1,5</name>
    <dbReference type="NCBI Taxonomy" id="1967619"/>
    <lineage>
        <taxon>Bacteria</taxon>
        <taxon>Pseudomonadati</taxon>
        <taxon>Pseudomonadota</taxon>
        <taxon>Gammaproteobacteria</taxon>
        <taxon>Enterobacterales</taxon>
        <taxon>Enterobacteriaceae</taxon>
        <taxon>Salmonella</taxon>
    </lineage>
</organism>
<name>A0A735HSB0_SALER</name>
<evidence type="ECO:0000313" key="1">
    <source>
        <dbReference type="EMBL" id="HAE6919037.1"/>
    </source>
</evidence>